<feature type="transmembrane region" description="Helical" evidence="8">
    <location>
        <begin position="79"/>
        <end position="98"/>
    </location>
</feature>
<comment type="subcellular location">
    <subcellularLocation>
        <location evidence="1">Cell membrane</location>
        <topology evidence="1">Multi-pass membrane protein</topology>
    </subcellularLocation>
</comment>
<evidence type="ECO:0000256" key="2">
    <source>
        <dbReference type="ARBA" id="ARBA00010323"/>
    </source>
</evidence>
<comment type="similarity">
    <text evidence="2 7">Belongs to the membrane-bound acyltransferase family.</text>
</comment>
<dbReference type="Pfam" id="PF03062">
    <property type="entry name" value="MBOAT"/>
    <property type="match status" value="1"/>
</dbReference>
<feature type="transmembrane region" description="Helical" evidence="8">
    <location>
        <begin position="118"/>
        <end position="136"/>
    </location>
</feature>
<keyword evidence="3 7" id="KW-1003">Cell membrane</keyword>
<evidence type="ECO:0000256" key="7">
    <source>
        <dbReference type="PIRNR" id="PIRNR016636"/>
    </source>
</evidence>
<dbReference type="RefSeq" id="WP_158426384.1">
    <property type="nucleotide sequence ID" value="NZ_JAOQJQ010000010.1"/>
</dbReference>
<keyword evidence="4 8" id="KW-0812">Transmembrane</keyword>
<keyword evidence="7" id="KW-0012">Acyltransferase</keyword>
<feature type="transmembrane region" description="Helical" evidence="8">
    <location>
        <begin position="306"/>
        <end position="323"/>
    </location>
</feature>
<gene>
    <name evidence="9" type="ORF">OCV88_15670</name>
</gene>
<dbReference type="PIRSF" id="PIRSF016636">
    <property type="entry name" value="AlgI_DltB"/>
    <property type="match status" value="1"/>
</dbReference>
<feature type="transmembrane region" description="Helical" evidence="8">
    <location>
        <begin position="360"/>
        <end position="380"/>
    </location>
</feature>
<dbReference type="InterPro" id="IPR051085">
    <property type="entry name" value="MB_O-acyltransferase"/>
</dbReference>
<evidence type="ECO:0000256" key="4">
    <source>
        <dbReference type="ARBA" id="ARBA00022692"/>
    </source>
</evidence>
<evidence type="ECO:0000256" key="8">
    <source>
        <dbReference type="SAM" id="Phobius"/>
    </source>
</evidence>
<keyword evidence="6 7" id="KW-0472">Membrane</keyword>
<protein>
    <submittedName>
        <fullName evidence="9">MBOAT family protein</fullName>
    </submittedName>
</protein>
<feature type="transmembrane region" description="Helical" evidence="8">
    <location>
        <begin position="46"/>
        <end position="67"/>
    </location>
</feature>
<feature type="transmembrane region" description="Helical" evidence="8">
    <location>
        <begin position="400"/>
        <end position="419"/>
    </location>
</feature>
<comment type="caution">
    <text evidence="9">The sequence shown here is derived from an EMBL/GenBank/DDBJ whole genome shotgun (WGS) entry which is preliminary data.</text>
</comment>
<proteinExistence type="inferred from homology"/>
<dbReference type="InterPro" id="IPR024194">
    <property type="entry name" value="Ac/AlaTfrase_AlgI/DltB"/>
</dbReference>
<name>A0ABT2TNE0_9FIRM</name>
<organism evidence="9 10">
    <name type="scientific">Brotonthovivens ammoniilytica</name>
    <dbReference type="NCBI Taxonomy" id="2981725"/>
    <lineage>
        <taxon>Bacteria</taxon>
        <taxon>Bacillati</taxon>
        <taxon>Bacillota</taxon>
        <taxon>Clostridia</taxon>
        <taxon>Lachnospirales</taxon>
        <taxon>Lachnospiraceae</taxon>
        <taxon>Brotonthovivens</taxon>
    </lineage>
</organism>
<feature type="transmembrane region" description="Helical" evidence="8">
    <location>
        <begin position="440"/>
        <end position="459"/>
    </location>
</feature>
<dbReference type="PANTHER" id="PTHR13285:SF18">
    <property type="entry name" value="PROTEIN-CYSTEINE N-PALMITOYLTRANSFERASE RASP"/>
    <property type="match status" value="1"/>
</dbReference>
<keyword evidence="5 8" id="KW-1133">Transmembrane helix</keyword>
<dbReference type="InterPro" id="IPR028362">
    <property type="entry name" value="AlgI"/>
</dbReference>
<dbReference type="PANTHER" id="PTHR13285">
    <property type="entry name" value="ACYLTRANSFERASE"/>
    <property type="match status" value="1"/>
</dbReference>
<evidence type="ECO:0000313" key="9">
    <source>
        <dbReference type="EMBL" id="MCU6763744.1"/>
    </source>
</evidence>
<reference evidence="9 10" key="1">
    <citation type="journal article" date="2021" name="ISME Commun">
        <title>Automated analysis of genomic sequences facilitates high-throughput and comprehensive description of bacteria.</title>
        <authorList>
            <person name="Hitch T.C.A."/>
        </authorList>
    </citation>
    <scope>NUCLEOTIDE SEQUENCE [LARGE SCALE GENOMIC DNA]</scope>
    <source>
        <strain evidence="9 10">Sanger_109</strain>
    </source>
</reference>
<dbReference type="InterPro" id="IPR004299">
    <property type="entry name" value="MBOAT_fam"/>
</dbReference>
<evidence type="ECO:0000256" key="5">
    <source>
        <dbReference type="ARBA" id="ARBA00022989"/>
    </source>
</evidence>
<accession>A0ABT2TNE0</accession>
<keyword evidence="7" id="KW-0808">Transferase</keyword>
<keyword evidence="10" id="KW-1185">Reference proteome</keyword>
<evidence type="ECO:0000256" key="6">
    <source>
        <dbReference type="ARBA" id="ARBA00023136"/>
    </source>
</evidence>
<evidence type="ECO:0000313" key="10">
    <source>
        <dbReference type="Proteomes" id="UP001652442"/>
    </source>
</evidence>
<sequence>MVFSSIIFLCMFLPVVMAAYFICPRRFRNLILLISSLFFYAWGEPVYILIMLFSTVFDYINGLLLEWFDVRERFRARKVVIVVSVVVNLGILGFFKYTDFFISNINELTGSAIGLLQLALPIGISFYTFQTLSYTIDVYRRKVKTQHNLLDFATYISMFPQLIAGPIVRYSDVEKDIHDRKTSLDLIVRGAQRFLLGLGKKVLLANQIGMVWEEISSMGQLSTSLAWMGALAYTFQIYFDFSGYSDMAVGLGQIFGFHFPENFRYPYQSKSITEFWRRWHITLSSWFLEYVYIPLGGNRKGRGRQIVNLFIVWFLTGFWHGAGWNFIMWGLYFFVILLIEKLFLLKLLEKCPAVIQHIYSVFLIVVGWVIFANTDLSVMGNFFKAMFGIGTGAAGGLSGYYWRTHIILIIILAIGSTRIPKILWRLSLKKIFAKAKYRVLAVNILCLAVLFLSLAFLVGDTYNPFLYFRF</sequence>
<evidence type="ECO:0000256" key="3">
    <source>
        <dbReference type="ARBA" id="ARBA00022475"/>
    </source>
</evidence>
<evidence type="ECO:0000256" key="1">
    <source>
        <dbReference type="ARBA" id="ARBA00004651"/>
    </source>
</evidence>
<dbReference type="Proteomes" id="UP001652442">
    <property type="component" value="Unassembled WGS sequence"/>
</dbReference>
<dbReference type="PIRSF" id="PIRSF500217">
    <property type="entry name" value="AlgI"/>
    <property type="match status" value="1"/>
</dbReference>
<dbReference type="EMBL" id="JAOQJQ010000010">
    <property type="protein sequence ID" value="MCU6763744.1"/>
    <property type="molecule type" value="Genomic_DNA"/>
</dbReference>
<feature type="transmembrane region" description="Helical" evidence="8">
    <location>
        <begin position="329"/>
        <end position="348"/>
    </location>
</feature>